<organism evidence="1 2">
    <name type="scientific">Shimia sagamensis</name>
    <dbReference type="NCBI Taxonomy" id="1566352"/>
    <lineage>
        <taxon>Bacteria</taxon>
        <taxon>Pseudomonadati</taxon>
        <taxon>Pseudomonadota</taxon>
        <taxon>Alphaproteobacteria</taxon>
        <taxon>Rhodobacterales</taxon>
        <taxon>Roseobacteraceae</taxon>
    </lineage>
</organism>
<accession>A0ABY1NHW3</accession>
<proteinExistence type="predicted"/>
<evidence type="ECO:0000313" key="2">
    <source>
        <dbReference type="Proteomes" id="UP001157961"/>
    </source>
</evidence>
<dbReference type="Proteomes" id="UP001157961">
    <property type="component" value="Unassembled WGS sequence"/>
</dbReference>
<evidence type="ECO:0000313" key="1">
    <source>
        <dbReference type="EMBL" id="SMP10142.1"/>
    </source>
</evidence>
<gene>
    <name evidence="1" type="ORF">SAMN06265373_10286</name>
</gene>
<sequence>MGAAYFYHLTQNSMEVTLPRLLEKARGAGWKIVVRGREQSRMEWLDQKLWMLGDVSFLAHGLAGGPHDAMQPVLLTTTTELPNEAACVMSVDGADVSAEEVNTVERVCILFDGHDQEAVQHARGQWKTLTDAGCAAQYWSEESGNWQKKADSEST</sequence>
<name>A0ABY1NHW3_9RHOB</name>
<protein>
    <submittedName>
        <fullName evidence="1">DNA polymerase III, chi subunit</fullName>
    </submittedName>
</protein>
<dbReference type="PANTHER" id="PTHR38767:SF1">
    <property type="entry name" value="DNA POLYMERASE III SUBUNIT CHI"/>
    <property type="match status" value="1"/>
</dbReference>
<dbReference type="SUPFAM" id="SSF102400">
    <property type="entry name" value="DNA polymerase III chi subunit"/>
    <property type="match status" value="1"/>
</dbReference>
<comment type="caution">
    <text evidence="1">The sequence shown here is derived from an EMBL/GenBank/DDBJ whole genome shotgun (WGS) entry which is preliminary data.</text>
</comment>
<dbReference type="InterPro" id="IPR036768">
    <property type="entry name" value="PolIII_chi_sf"/>
</dbReference>
<dbReference type="Gene3D" id="3.40.50.10110">
    <property type="entry name" value="DNA polymerase III subunit chi"/>
    <property type="match status" value="1"/>
</dbReference>
<dbReference type="InterPro" id="IPR007459">
    <property type="entry name" value="DNA_pol3_chi"/>
</dbReference>
<reference evidence="1 2" key="1">
    <citation type="submission" date="2017-05" db="EMBL/GenBank/DDBJ databases">
        <authorList>
            <person name="Varghese N."/>
            <person name="Submissions S."/>
        </authorList>
    </citation>
    <scope>NUCLEOTIDE SEQUENCE [LARGE SCALE GENOMIC DNA]</scope>
    <source>
        <strain evidence="1 2">DSM 29734</strain>
    </source>
</reference>
<dbReference type="RefSeq" id="WP_283424849.1">
    <property type="nucleotide sequence ID" value="NZ_FXTY01000002.1"/>
</dbReference>
<dbReference type="NCBIfam" id="NF004347">
    <property type="entry name" value="PRK05728.1-4"/>
    <property type="match status" value="1"/>
</dbReference>
<keyword evidence="2" id="KW-1185">Reference proteome</keyword>
<dbReference type="Pfam" id="PF04364">
    <property type="entry name" value="DNA_pol3_chi"/>
    <property type="match status" value="1"/>
</dbReference>
<dbReference type="PANTHER" id="PTHR38767">
    <property type="entry name" value="DNA POLYMERASE III SUBUNIT CHI"/>
    <property type="match status" value="1"/>
</dbReference>
<dbReference type="EMBL" id="FXTY01000002">
    <property type="protein sequence ID" value="SMP10142.1"/>
    <property type="molecule type" value="Genomic_DNA"/>
</dbReference>